<evidence type="ECO:0000256" key="3">
    <source>
        <dbReference type="ARBA" id="ARBA00022679"/>
    </source>
</evidence>
<dbReference type="Proteomes" id="UP001195724">
    <property type="component" value="Unassembled WGS sequence"/>
</dbReference>
<dbReference type="EMBL" id="JAFBCL010000001">
    <property type="protein sequence ID" value="MBM7809824.1"/>
    <property type="molecule type" value="Genomic_DNA"/>
</dbReference>
<dbReference type="PROSITE" id="PS01131">
    <property type="entry name" value="RRNA_A_DIMETH"/>
    <property type="match status" value="1"/>
</dbReference>
<evidence type="ECO:0000313" key="5">
    <source>
        <dbReference type="EMBL" id="MBM7809824.1"/>
    </source>
</evidence>
<dbReference type="InterPro" id="IPR020596">
    <property type="entry name" value="rRNA_Ade_Mease_Trfase_CS"/>
</dbReference>
<feature type="domain" description="Methyltransferase type 11" evidence="4">
    <location>
        <begin position="42"/>
        <end position="130"/>
    </location>
</feature>
<dbReference type="RefSeq" id="WP_204840891.1">
    <property type="nucleotide sequence ID" value="NZ_JAFBCL010000001.1"/>
</dbReference>
<organism evidence="6 7">
    <name type="scientific">Saccharothrix algeriensis</name>
    <dbReference type="NCBI Taxonomy" id="173560"/>
    <lineage>
        <taxon>Bacteria</taxon>
        <taxon>Bacillati</taxon>
        <taxon>Actinomycetota</taxon>
        <taxon>Actinomycetes</taxon>
        <taxon>Pseudonocardiales</taxon>
        <taxon>Pseudonocardiaceae</taxon>
        <taxon>Saccharothrix</taxon>
    </lineage>
</organism>
<evidence type="ECO:0000313" key="7">
    <source>
        <dbReference type="Proteomes" id="UP000671828"/>
    </source>
</evidence>
<reference evidence="5 8" key="1">
    <citation type="submission" date="2021-01" db="EMBL/GenBank/DDBJ databases">
        <title>Sequencing the genomes of 1000 actinobacteria strains.</title>
        <authorList>
            <person name="Klenk H.-P."/>
        </authorList>
    </citation>
    <scope>NUCLEOTIDE SEQUENCE [LARGE SCALE GENOMIC DNA]</scope>
    <source>
        <strain evidence="5 8">DSM 44581</strain>
    </source>
</reference>
<evidence type="ECO:0000259" key="4">
    <source>
        <dbReference type="Pfam" id="PF08241"/>
    </source>
</evidence>
<evidence type="ECO:0000256" key="2">
    <source>
        <dbReference type="ARBA" id="ARBA00022603"/>
    </source>
</evidence>
<comment type="similarity">
    <text evidence="1">Belongs to the methyltransferase superfamily.</text>
</comment>
<evidence type="ECO:0000313" key="6">
    <source>
        <dbReference type="EMBL" id="QTR04098.1"/>
    </source>
</evidence>
<dbReference type="SUPFAM" id="SSF53335">
    <property type="entry name" value="S-adenosyl-L-methionine-dependent methyltransferases"/>
    <property type="match status" value="1"/>
</dbReference>
<evidence type="ECO:0000256" key="1">
    <source>
        <dbReference type="ARBA" id="ARBA00008361"/>
    </source>
</evidence>
<keyword evidence="3" id="KW-0808">Transferase</keyword>
<dbReference type="AlphaFoldDB" id="A0A8T8I096"/>
<reference evidence="6" key="2">
    <citation type="submission" date="2021-04" db="EMBL/GenBank/DDBJ databases">
        <title>Saccharothrix algeriensis WGS.</title>
        <authorList>
            <person name="Stuskova K."/>
            <person name="Hakalova E."/>
            <person name="Tebbal A.B."/>
            <person name="Eichmeier A."/>
        </authorList>
    </citation>
    <scope>NUCLEOTIDE SEQUENCE</scope>
    <source>
        <strain evidence="6">NRRL B-24137</strain>
    </source>
</reference>
<dbReference type="Gene3D" id="3.40.50.150">
    <property type="entry name" value="Vaccinia Virus protein VP39"/>
    <property type="match status" value="1"/>
</dbReference>
<protein>
    <submittedName>
        <fullName evidence="5 6">SAM-dependent methyltransferase</fullName>
    </submittedName>
</protein>
<dbReference type="InterPro" id="IPR051052">
    <property type="entry name" value="Diverse_substrate_MTase"/>
</dbReference>
<dbReference type="PANTHER" id="PTHR44942">
    <property type="entry name" value="METHYLTRANSF_11 DOMAIN-CONTAINING PROTEIN"/>
    <property type="match status" value="1"/>
</dbReference>
<keyword evidence="8" id="KW-1185">Reference proteome</keyword>
<gene>
    <name evidence="6" type="ORF">J7S33_03670</name>
    <name evidence="5" type="ORF">JOE68_000689</name>
</gene>
<accession>A0A8T8I096</accession>
<dbReference type="Pfam" id="PF08241">
    <property type="entry name" value="Methyltransf_11"/>
    <property type="match status" value="1"/>
</dbReference>
<evidence type="ECO:0000313" key="8">
    <source>
        <dbReference type="Proteomes" id="UP001195724"/>
    </source>
</evidence>
<sequence>MDFGEAQSVFGANAREYALHRPGYPPEAVAWAIGLDHPARVLDLGAGTGKLTAALLAAGHEVVAVEPDPAMLAELSAAHAGVPALVGSAERIPLPDSDVDAVLAGQVLHWVDGERAYPEVARVLRPGGAVAGLWNSDELQWIAQVLNEEDAAGKDAAGEDARWEGYFPDRLFTDESHRSFANPRRHTVDSLVSTIATYSALLRLPEPERARRLASTRAALTDALGADREFEVPSRTHVIRARRR</sequence>
<dbReference type="CDD" id="cd02440">
    <property type="entry name" value="AdoMet_MTases"/>
    <property type="match status" value="1"/>
</dbReference>
<proteinExistence type="inferred from homology"/>
<keyword evidence="2 6" id="KW-0489">Methyltransferase</keyword>
<dbReference type="EMBL" id="CP072788">
    <property type="protein sequence ID" value="QTR04098.1"/>
    <property type="molecule type" value="Genomic_DNA"/>
</dbReference>
<dbReference type="GO" id="GO:0000179">
    <property type="term" value="F:rRNA (adenine-N6,N6-)-dimethyltransferase activity"/>
    <property type="evidence" value="ECO:0007669"/>
    <property type="project" value="InterPro"/>
</dbReference>
<dbReference type="PANTHER" id="PTHR44942:SF4">
    <property type="entry name" value="METHYLTRANSFERASE TYPE 11 DOMAIN-CONTAINING PROTEIN"/>
    <property type="match status" value="1"/>
</dbReference>
<dbReference type="InterPro" id="IPR029063">
    <property type="entry name" value="SAM-dependent_MTases_sf"/>
</dbReference>
<dbReference type="Proteomes" id="UP000671828">
    <property type="component" value="Chromosome"/>
</dbReference>
<name>A0A8T8I096_9PSEU</name>
<dbReference type="InterPro" id="IPR013216">
    <property type="entry name" value="Methyltransf_11"/>
</dbReference>